<dbReference type="GO" id="GO:0000981">
    <property type="term" value="F:DNA-binding transcription factor activity, RNA polymerase II-specific"/>
    <property type="evidence" value="ECO:0007669"/>
    <property type="project" value="TreeGrafter"/>
</dbReference>
<keyword evidence="2" id="KW-0175">Coiled coil</keyword>
<dbReference type="InterPro" id="IPR046347">
    <property type="entry name" value="bZIP_sf"/>
</dbReference>
<dbReference type="Gene3D" id="1.20.5.170">
    <property type="match status" value="1"/>
</dbReference>
<evidence type="ECO:0000313" key="6">
    <source>
        <dbReference type="Proteomes" id="UP000265000"/>
    </source>
</evidence>
<dbReference type="Pfam" id="PF07716">
    <property type="entry name" value="bZIP_2"/>
    <property type="match status" value="1"/>
</dbReference>
<comment type="similarity">
    <text evidence="1">Belongs to the bZIP family. C/EBP subfamily.</text>
</comment>
<dbReference type="InterPro" id="IPR031106">
    <property type="entry name" value="C/EBP"/>
</dbReference>
<reference evidence="5" key="1">
    <citation type="submission" date="2025-08" db="UniProtKB">
        <authorList>
            <consortium name="Ensembl"/>
        </authorList>
    </citation>
    <scope>IDENTIFICATION</scope>
</reference>
<dbReference type="GeneTree" id="ENSGT00940000167861"/>
<organism evidence="5 6">
    <name type="scientific">Fundulus heteroclitus</name>
    <name type="common">Killifish</name>
    <name type="synonym">Mummichog</name>
    <dbReference type="NCBI Taxonomy" id="8078"/>
    <lineage>
        <taxon>Eukaryota</taxon>
        <taxon>Metazoa</taxon>
        <taxon>Chordata</taxon>
        <taxon>Craniata</taxon>
        <taxon>Vertebrata</taxon>
        <taxon>Euteleostomi</taxon>
        <taxon>Actinopterygii</taxon>
        <taxon>Neopterygii</taxon>
        <taxon>Teleostei</taxon>
        <taxon>Neoteleostei</taxon>
        <taxon>Acanthomorphata</taxon>
        <taxon>Ovalentaria</taxon>
        <taxon>Atherinomorphae</taxon>
        <taxon>Cyprinodontiformes</taxon>
        <taxon>Fundulidae</taxon>
        <taxon>Fundulus</taxon>
    </lineage>
</organism>
<evidence type="ECO:0000313" key="5">
    <source>
        <dbReference type="Ensembl" id="ENSFHEP00000006173.1"/>
    </source>
</evidence>
<protein>
    <submittedName>
        <fullName evidence="5">CCAAT/enhancer binding protein (C/EBP) 1</fullName>
    </submittedName>
</protein>
<accession>A0A3Q2SZ99</accession>
<feature type="domain" description="BZIP" evidence="4">
    <location>
        <begin position="117"/>
        <end position="180"/>
    </location>
</feature>
<dbReference type="PANTHER" id="PTHR23334">
    <property type="entry name" value="CCAAT/ENHANCER BINDING PROTEIN"/>
    <property type="match status" value="1"/>
</dbReference>
<dbReference type="AlphaFoldDB" id="A0A3Q2SZ99"/>
<dbReference type="GO" id="GO:0000978">
    <property type="term" value="F:RNA polymerase II cis-regulatory region sequence-specific DNA binding"/>
    <property type="evidence" value="ECO:0007669"/>
    <property type="project" value="TreeGrafter"/>
</dbReference>
<dbReference type="InterPro" id="IPR004827">
    <property type="entry name" value="bZIP"/>
</dbReference>
<evidence type="ECO:0000259" key="4">
    <source>
        <dbReference type="PROSITE" id="PS50217"/>
    </source>
</evidence>
<feature type="coiled-coil region" evidence="2">
    <location>
        <begin position="135"/>
        <end position="176"/>
    </location>
</feature>
<dbReference type="SMART" id="SM00338">
    <property type="entry name" value="BRLZ"/>
    <property type="match status" value="1"/>
</dbReference>
<proteinExistence type="inferred from homology"/>
<evidence type="ECO:0000256" key="1">
    <source>
        <dbReference type="ARBA" id="ARBA00006951"/>
    </source>
</evidence>
<name>A0A3Q2SZ99_FUNHE</name>
<dbReference type="Proteomes" id="UP000265000">
    <property type="component" value="Unplaced"/>
</dbReference>
<keyword evidence="6" id="KW-1185">Reference proteome</keyword>
<evidence type="ECO:0000256" key="3">
    <source>
        <dbReference type="SAM" id="MobiDB-lite"/>
    </source>
</evidence>
<dbReference type="STRING" id="8078.ENSFHEP00000006173"/>
<dbReference type="Ensembl" id="ENSFHET00000005949.1">
    <property type="protein sequence ID" value="ENSFHEP00000006173.1"/>
    <property type="gene ID" value="ENSFHEG00000007196.1"/>
</dbReference>
<evidence type="ECO:0000256" key="2">
    <source>
        <dbReference type="SAM" id="Coils"/>
    </source>
</evidence>
<dbReference type="GO" id="GO:0030099">
    <property type="term" value="P:myeloid cell differentiation"/>
    <property type="evidence" value="ECO:0007669"/>
    <property type="project" value="TreeGrafter"/>
</dbReference>
<sequence>MSDSRVSSVIQEWVSSYPGQPHSQSLNPVSSNQAAPSGQMSQMDMIIYNQSQGIIRGGADDRVAEQMMGLPYLSYNTSCLNNSNSGSANHHQSHDFSPFLLPTVRAPVTKRSISKDSAEYRMRRERNNIAVRKSRDKARRRILLTQQRALQLQEENQKLQMKIGQLTQELDTLKHILSQRHLQGAEEGAAHESSI</sequence>
<reference evidence="5" key="2">
    <citation type="submission" date="2025-09" db="UniProtKB">
        <authorList>
            <consortium name="Ensembl"/>
        </authorList>
    </citation>
    <scope>IDENTIFICATION</scope>
</reference>
<dbReference type="SUPFAM" id="SSF57959">
    <property type="entry name" value="Leucine zipper domain"/>
    <property type="match status" value="1"/>
</dbReference>
<dbReference type="PROSITE" id="PS50217">
    <property type="entry name" value="BZIP"/>
    <property type="match status" value="1"/>
</dbReference>
<dbReference type="PANTHER" id="PTHR23334:SF62">
    <property type="entry name" value="CCAAT_ENHANCER BINDING PROTEIN (C_EBP) 1"/>
    <property type="match status" value="1"/>
</dbReference>
<dbReference type="GO" id="GO:0006351">
    <property type="term" value="P:DNA-templated transcription"/>
    <property type="evidence" value="ECO:0007669"/>
    <property type="project" value="InterPro"/>
</dbReference>
<feature type="region of interest" description="Disordered" evidence="3">
    <location>
        <begin position="17"/>
        <end position="38"/>
    </location>
</feature>
<dbReference type="CDD" id="cd14693">
    <property type="entry name" value="bZIP_CEBP"/>
    <property type="match status" value="1"/>
</dbReference>